<proteinExistence type="predicted"/>
<organism evidence="1">
    <name type="scientific">Anguilla anguilla</name>
    <name type="common">European freshwater eel</name>
    <name type="synonym">Muraena anguilla</name>
    <dbReference type="NCBI Taxonomy" id="7936"/>
    <lineage>
        <taxon>Eukaryota</taxon>
        <taxon>Metazoa</taxon>
        <taxon>Chordata</taxon>
        <taxon>Craniata</taxon>
        <taxon>Vertebrata</taxon>
        <taxon>Euteleostomi</taxon>
        <taxon>Actinopterygii</taxon>
        <taxon>Neopterygii</taxon>
        <taxon>Teleostei</taxon>
        <taxon>Anguilliformes</taxon>
        <taxon>Anguillidae</taxon>
        <taxon>Anguilla</taxon>
    </lineage>
</organism>
<dbReference type="AlphaFoldDB" id="A0A0E9VVS4"/>
<accession>A0A0E9VVS4</accession>
<reference evidence="1" key="1">
    <citation type="submission" date="2014-11" db="EMBL/GenBank/DDBJ databases">
        <authorList>
            <person name="Amaro Gonzalez C."/>
        </authorList>
    </citation>
    <scope>NUCLEOTIDE SEQUENCE</scope>
</reference>
<evidence type="ECO:0000313" key="1">
    <source>
        <dbReference type="EMBL" id="JAH82167.1"/>
    </source>
</evidence>
<sequence length="28" mass="3132">MLLVKVNKWGGTFAELRFRDNGGGSLQH</sequence>
<protein>
    <submittedName>
        <fullName evidence="1">Uncharacterized protein</fullName>
    </submittedName>
</protein>
<dbReference type="EMBL" id="GBXM01026410">
    <property type="protein sequence ID" value="JAH82167.1"/>
    <property type="molecule type" value="Transcribed_RNA"/>
</dbReference>
<reference evidence="1" key="2">
    <citation type="journal article" date="2015" name="Fish Shellfish Immunol.">
        <title>Early steps in the European eel (Anguilla anguilla)-Vibrio vulnificus interaction in the gills: Role of the RtxA13 toxin.</title>
        <authorList>
            <person name="Callol A."/>
            <person name="Pajuelo D."/>
            <person name="Ebbesson L."/>
            <person name="Teles M."/>
            <person name="MacKenzie S."/>
            <person name="Amaro C."/>
        </authorList>
    </citation>
    <scope>NUCLEOTIDE SEQUENCE</scope>
</reference>
<name>A0A0E9VVS4_ANGAN</name>